<keyword evidence="1" id="KW-0812">Transmembrane</keyword>
<keyword evidence="3" id="KW-1185">Reference proteome</keyword>
<keyword evidence="1" id="KW-1133">Transmembrane helix</keyword>
<reference evidence="2 3" key="1">
    <citation type="journal article" date="2020" name="Cell">
        <title>Large-Scale Comparative Analyses of Tick Genomes Elucidate Their Genetic Diversity and Vector Capacities.</title>
        <authorList>
            <consortium name="Tick Genome and Microbiome Consortium (TIGMIC)"/>
            <person name="Jia N."/>
            <person name="Wang J."/>
            <person name="Shi W."/>
            <person name="Du L."/>
            <person name="Sun Y."/>
            <person name="Zhan W."/>
            <person name="Jiang J.F."/>
            <person name="Wang Q."/>
            <person name="Zhang B."/>
            <person name="Ji P."/>
            <person name="Bell-Sakyi L."/>
            <person name="Cui X.M."/>
            <person name="Yuan T.T."/>
            <person name="Jiang B.G."/>
            <person name="Yang W.F."/>
            <person name="Lam T.T."/>
            <person name="Chang Q.C."/>
            <person name="Ding S.J."/>
            <person name="Wang X.J."/>
            <person name="Zhu J.G."/>
            <person name="Ruan X.D."/>
            <person name="Zhao L."/>
            <person name="Wei J.T."/>
            <person name="Ye R.Z."/>
            <person name="Que T.C."/>
            <person name="Du C.H."/>
            <person name="Zhou Y.H."/>
            <person name="Cheng J.X."/>
            <person name="Dai P.F."/>
            <person name="Guo W.B."/>
            <person name="Han X.H."/>
            <person name="Huang E.J."/>
            <person name="Li L.F."/>
            <person name="Wei W."/>
            <person name="Gao Y.C."/>
            <person name="Liu J.Z."/>
            <person name="Shao H.Z."/>
            <person name="Wang X."/>
            <person name="Wang C.C."/>
            <person name="Yang T.C."/>
            <person name="Huo Q.B."/>
            <person name="Li W."/>
            <person name="Chen H.Y."/>
            <person name="Chen S.E."/>
            <person name="Zhou L.G."/>
            <person name="Ni X.B."/>
            <person name="Tian J.H."/>
            <person name="Sheng Y."/>
            <person name="Liu T."/>
            <person name="Pan Y.S."/>
            <person name="Xia L.Y."/>
            <person name="Li J."/>
            <person name="Zhao F."/>
            <person name="Cao W.C."/>
        </authorList>
    </citation>
    <scope>NUCLEOTIDE SEQUENCE [LARGE SCALE GENOMIC DNA]</scope>
    <source>
        <strain evidence="2">HaeL-2018</strain>
    </source>
</reference>
<name>A0A9J6G779_HAELO</name>
<dbReference type="Proteomes" id="UP000821853">
    <property type="component" value="Chromosome 3"/>
</dbReference>
<dbReference type="AlphaFoldDB" id="A0A9J6G779"/>
<evidence type="ECO:0000313" key="2">
    <source>
        <dbReference type="EMBL" id="KAH9371011.1"/>
    </source>
</evidence>
<protein>
    <submittedName>
        <fullName evidence="2">Uncharacterized protein</fullName>
    </submittedName>
</protein>
<organism evidence="2 3">
    <name type="scientific">Haemaphysalis longicornis</name>
    <name type="common">Bush tick</name>
    <dbReference type="NCBI Taxonomy" id="44386"/>
    <lineage>
        <taxon>Eukaryota</taxon>
        <taxon>Metazoa</taxon>
        <taxon>Ecdysozoa</taxon>
        <taxon>Arthropoda</taxon>
        <taxon>Chelicerata</taxon>
        <taxon>Arachnida</taxon>
        <taxon>Acari</taxon>
        <taxon>Parasitiformes</taxon>
        <taxon>Ixodida</taxon>
        <taxon>Ixodoidea</taxon>
        <taxon>Ixodidae</taxon>
        <taxon>Haemaphysalinae</taxon>
        <taxon>Haemaphysalis</taxon>
    </lineage>
</organism>
<evidence type="ECO:0000256" key="1">
    <source>
        <dbReference type="SAM" id="Phobius"/>
    </source>
</evidence>
<dbReference type="VEuPathDB" id="VectorBase:HLOH_047721"/>
<keyword evidence="1" id="KW-0472">Membrane</keyword>
<comment type="caution">
    <text evidence="2">The sequence shown here is derived from an EMBL/GenBank/DDBJ whole genome shotgun (WGS) entry which is preliminary data.</text>
</comment>
<sequence length="109" mass="11805">MRGSFLAASFLAAVVALLLAPACHGFFLGPLLSLTLLPYTIVYNLSGIAGVKIALCLKLLGLLAWWRAGISDETCGARWTCGPWSCPRVPCSRACPTSRCTWHPESWPR</sequence>
<accession>A0A9J6G779</accession>
<feature type="transmembrane region" description="Helical" evidence="1">
    <location>
        <begin position="41"/>
        <end position="66"/>
    </location>
</feature>
<proteinExistence type="predicted"/>
<dbReference type="EMBL" id="JABSTR010000005">
    <property type="protein sequence ID" value="KAH9371011.1"/>
    <property type="molecule type" value="Genomic_DNA"/>
</dbReference>
<evidence type="ECO:0000313" key="3">
    <source>
        <dbReference type="Proteomes" id="UP000821853"/>
    </source>
</evidence>
<gene>
    <name evidence="2" type="ORF">HPB48_017000</name>
</gene>